<dbReference type="RefSeq" id="WP_317566623.1">
    <property type="nucleotide sequence ID" value="NZ_JAWLJX010000016.1"/>
</dbReference>
<keyword evidence="1" id="KW-0285">Flavoprotein</keyword>
<organism evidence="6 7">
    <name type="scientific">Rhodococcoides yunnanense</name>
    <dbReference type="NCBI Taxonomy" id="278209"/>
    <lineage>
        <taxon>Bacteria</taxon>
        <taxon>Bacillati</taxon>
        <taxon>Actinomycetota</taxon>
        <taxon>Actinomycetes</taxon>
        <taxon>Mycobacteriales</taxon>
        <taxon>Nocardiaceae</taxon>
        <taxon>Rhodococcoides</taxon>
    </lineage>
</organism>
<evidence type="ECO:0000256" key="1">
    <source>
        <dbReference type="ARBA" id="ARBA00022630"/>
    </source>
</evidence>
<dbReference type="PANTHER" id="PTHR42847">
    <property type="entry name" value="ALKANESULFONATE MONOOXYGENASE"/>
    <property type="match status" value="1"/>
</dbReference>
<dbReference type="InterPro" id="IPR011251">
    <property type="entry name" value="Luciferase-like_dom"/>
</dbReference>
<sequence length="288" mass="30231">MKLSVAIPGHIRAFRIGTVPDWARQIERLGFDGMSVTDRRAWPTPEPMTSLAAAAAVTARIQLLSSVVLAPPRASASTFASEVATVDHLAGAGRLRLGLAPGGRASDYVDDPTRFEHRGRDFDTMLARLKAHWNSADEDAVGPAPATAGGPPLLFGGHSQPTIRRVVEHGAGWIAGGLPPEAVNRFRIRIADAAAKAGRHEHTETLVSIMVSLGPDTAGAGLNAIGEYYHDLGEDVSRGAVAATVTDPHSLRASIRAYGDAGADHIIMTVNDPDPDSLTSLAQALGLL</sequence>
<dbReference type="InterPro" id="IPR050172">
    <property type="entry name" value="SsuD_RutA_monooxygenase"/>
</dbReference>
<evidence type="ECO:0000259" key="5">
    <source>
        <dbReference type="Pfam" id="PF00296"/>
    </source>
</evidence>
<dbReference type="Pfam" id="PF00296">
    <property type="entry name" value="Bac_luciferase"/>
    <property type="match status" value="1"/>
</dbReference>
<accession>A0ABU4BK51</accession>
<evidence type="ECO:0000256" key="4">
    <source>
        <dbReference type="ARBA" id="ARBA00023033"/>
    </source>
</evidence>
<keyword evidence="3" id="KW-0560">Oxidoreductase</keyword>
<evidence type="ECO:0000313" key="7">
    <source>
        <dbReference type="Proteomes" id="UP001185755"/>
    </source>
</evidence>
<dbReference type="SUPFAM" id="SSF51679">
    <property type="entry name" value="Bacterial luciferase-like"/>
    <property type="match status" value="1"/>
</dbReference>
<dbReference type="Gene3D" id="3.20.20.30">
    <property type="entry name" value="Luciferase-like domain"/>
    <property type="match status" value="1"/>
</dbReference>
<dbReference type="InterPro" id="IPR036661">
    <property type="entry name" value="Luciferase-like_sf"/>
</dbReference>
<evidence type="ECO:0000256" key="2">
    <source>
        <dbReference type="ARBA" id="ARBA00022643"/>
    </source>
</evidence>
<feature type="domain" description="Luciferase-like" evidence="5">
    <location>
        <begin position="8"/>
        <end position="244"/>
    </location>
</feature>
<gene>
    <name evidence="6" type="ORF">R3P96_24950</name>
</gene>
<keyword evidence="2" id="KW-0288">FMN</keyword>
<dbReference type="EMBL" id="JAWLJX010000016">
    <property type="protein sequence ID" value="MDV6264599.1"/>
    <property type="molecule type" value="Genomic_DNA"/>
</dbReference>
<protein>
    <submittedName>
        <fullName evidence="6">LLM class flavin-dependent oxidoreductase</fullName>
    </submittedName>
</protein>
<dbReference type="PANTHER" id="PTHR42847:SF4">
    <property type="entry name" value="ALKANESULFONATE MONOOXYGENASE-RELATED"/>
    <property type="match status" value="1"/>
</dbReference>
<reference evidence="6 7" key="1">
    <citation type="submission" date="2023-10" db="EMBL/GenBank/DDBJ databases">
        <title>Development of a sustainable strategy for remediation of hydrocarbon-contaminated territories based on the waste exchange concept.</title>
        <authorList>
            <person name="Krivoruchko A."/>
        </authorList>
    </citation>
    <scope>NUCLEOTIDE SEQUENCE [LARGE SCALE GENOMIC DNA]</scope>
    <source>
        <strain evidence="6 7">IEGM 1323</strain>
    </source>
</reference>
<dbReference type="Proteomes" id="UP001185755">
    <property type="component" value="Unassembled WGS sequence"/>
</dbReference>
<name>A0ABU4BK51_9NOCA</name>
<keyword evidence="4" id="KW-0503">Monooxygenase</keyword>
<comment type="caution">
    <text evidence="6">The sequence shown here is derived from an EMBL/GenBank/DDBJ whole genome shotgun (WGS) entry which is preliminary data.</text>
</comment>
<evidence type="ECO:0000313" key="6">
    <source>
        <dbReference type="EMBL" id="MDV6264599.1"/>
    </source>
</evidence>
<proteinExistence type="predicted"/>
<evidence type="ECO:0000256" key="3">
    <source>
        <dbReference type="ARBA" id="ARBA00023002"/>
    </source>
</evidence>
<keyword evidence="7" id="KW-1185">Reference proteome</keyword>